<evidence type="ECO:0000259" key="5">
    <source>
        <dbReference type="Pfam" id="PF03171"/>
    </source>
</evidence>
<keyword evidence="2" id="KW-0479">Metal-binding</keyword>
<dbReference type="Pfam" id="PF03171">
    <property type="entry name" value="2OG-FeII_Oxy"/>
    <property type="match status" value="1"/>
</dbReference>
<dbReference type="EMBL" id="CP097506">
    <property type="protein sequence ID" value="URD97761.1"/>
    <property type="molecule type" value="Genomic_DNA"/>
</dbReference>
<evidence type="ECO:0000256" key="4">
    <source>
        <dbReference type="ARBA" id="ARBA00023004"/>
    </source>
</evidence>
<evidence type="ECO:0000313" key="8">
    <source>
        <dbReference type="Proteomes" id="UP001055439"/>
    </source>
</evidence>
<dbReference type="PANTHER" id="PTHR10209:SF251">
    <property type="entry name" value="PROTEIN DMR6-LIKE OXYGENASE 2"/>
    <property type="match status" value="1"/>
</dbReference>
<dbReference type="AlphaFoldDB" id="A0A9E7FP42"/>
<evidence type="ECO:0000256" key="1">
    <source>
        <dbReference type="ARBA" id="ARBA00008056"/>
    </source>
</evidence>
<dbReference type="InterPro" id="IPR026992">
    <property type="entry name" value="DIOX_N"/>
</dbReference>
<name>A0A9E7FP42_9LILI</name>
<dbReference type="SUPFAM" id="SSF51197">
    <property type="entry name" value="Clavaminate synthase-like"/>
    <property type="match status" value="1"/>
</dbReference>
<proteinExistence type="inferred from homology"/>
<dbReference type="GO" id="GO:0046872">
    <property type="term" value="F:metal ion binding"/>
    <property type="evidence" value="ECO:0007669"/>
    <property type="project" value="UniProtKB-KW"/>
</dbReference>
<dbReference type="PANTHER" id="PTHR10209">
    <property type="entry name" value="OXIDOREDUCTASE, 2OG-FE II OXYGENASE FAMILY PROTEIN"/>
    <property type="match status" value="1"/>
</dbReference>
<dbReference type="InterPro" id="IPR044861">
    <property type="entry name" value="IPNS-like_FE2OG_OXY"/>
</dbReference>
<dbReference type="InterPro" id="IPR027443">
    <property type="entry name" value="IPNS-like_sf"/>
</dbReference>
<evidence type="ECO:0000256" key="3">
    <source>
        <dbReference type="ARBA" id="ARBA00023002"/>
    </source>
</evidence>
<organism evidence="7 8">
    <name type="scientific">Musa troglodytarum</name>
    <name type="common">fe'i banana</name>
    <dbReference type="NCBI Taxonomy" id="320322"/>
    <lineage>
        <taxon>Eukaryota</taxon>
        <taxon>Viridiplantae</taxon>
        <taxon>Streptophyta</taxon>
        <taxon>Embryophyta</taxon>
        <taxon>Tracheophyta</taxon>
        <taxon>Spermatophyta</taxon>
        <taxon>Magnoliopsida</taxon>
        <taxon>Liliopsida</taxon>
        <taxon>Zingiberales</taxon>
        <taxon>Musaceae</taxon>
        <taxon>Musa</taxon>
    </lineage>
</organism>
<feature type="domain" description="Isopenicillin N synthase-like Fe(2+) 2OG dioxygenase" evidence="5">
    <location>
        <begin position="152"/>
        <end position="192"/>
    </location>
</feature>
<dbReference type="Gene3D" id="2.60.120.330">
    <property type="entry name" value="B-lactam Antibiotic, Isopenicillin N Synthase, Chain"/>
    <property type="match status" value="2"/>
</dbReference>
<accession>A0A9E7FP42</accession>
<keyword evidence="4" id="KW-0408">Iron</keyword>
<dbReference type="OrthoDB" id="288590at2759"/>
<evidence type="ECO:0000256" key="2">
    <source>
        <dbReference type="ARBA" id="ARBA00022723"/>
    </source>
</evidence>
<feature type="domain" description="Non-haem dioxygenase N-terminal" evidence="6">
    <location>
        <begin position="62"/>
        <end position="97"/>
    </location>
</feature>
<sequence>MAEANYLKGVRHLCDNGITKVPSKYVLALPDQPQLTPLARKPSLKLPVIDVRQLLSPDRTKIVNHSIAGEVIRRMIDAGKRFFELPFEERSKYMKTNVEVPDELQRNQGSGVLLEGVVEAHLPPPRRCSSMVADFSNESDLVGMKQFDDGSQLMAINCYPACTETDLTLGIPPHSDYGFVAFVLQDELEGLQQPEVRERPALCSRQHIQVAAVGGVPPQPLLRQSSPPIAKDYPRLYKDTDFAAFLDYISCCETKYKRFMEWRKDRRRTIQAPELTSRKDYGYDLYCCVDKNDYLDLMFGLGRGRANAYPL</sequence>
<dbReference type="Pfam" id="PF14226">
    <property type="entry name" value="DIOX_N"/>
    <property type="match status" value="1"/>
</dbReference>
<keyword evidence="8" id="KW-1185">Reference proteome</keyword>
<protein>
    <submittedName>
        <fullName evidence="7">2OG-Fe(II) oxygenase superfamily</fullName>
    </submittedName>
</protein>
<reference evidence="7" key="1">
    <citation type="submission" date="2022-05" db="EMBL/GenBank/DDBJ databases">
        <title>The Musa troglodytarum L. genome provides insights into the mechanism of non-climacteric behaviour and enrichment of carotenoids.</title>
        <authorList>
            <person name="Wang J."/>
        </authorList>
    </citation>
    <scope>NUCLEOTIDE SEQUENCE</scope>
    <source>
        <tissue evidence="7">Leaf</tissue>
    </source>
</reference>
<dbReference type="Proteomes" id="UP001055439">
    <property type="component" value="Chromosome 4"/>
</dbReference>
<gene>
    <name evidence="7" type="ORF">MUK42_12734</name>
</gene>
<evidence type="ECO:0000313" key="7">
    <source>
        <dbReference type="EMBL" id="URD97761.1"/>
    </source>
</evidence>
<dbReference type="GO" id="GO:0016491">
    <property type="term" value="F:oxidoreductase activity"/>
    <property type="evidence" value="ECO:0007669"/>
    <property type="project" value="UniProtKB-KW"/>
</dbReference>
<comment type="similarity">
    <text evidence="1">Belongs to the iron/ascorbate-dependent oxidoreductase family.</text>
</comment>
<keyword evidence="3" id="KW-0560">Oxidoreductase</keyword>
<evidence type="ECO:0000259" key="6">
    <source>
        <dbReference type="Pfam" id="PF14226"/>
    </source>
</evidence>